<keyword evidence="2" id="KW-0808">Transferase</keyword>
<dbReference type="InterPro" id="IPR029044">
    <property type="entry name" value="Nucleotide-diphossugar_trans"/>
</dbReference>
<reference evidence="2" key="1">
    <citation type="submission" date="2018-10" db="EMBL/GenBank/DDBJ databases">
        <title>Hidden diversity of soil giant viruses.</title>
        <authorList>
            <person name="Schulz F."/>
            <person name="Alteio L."/>
            <person name="Goudeau D."/>
            <person name="Ryan E.M."/>
            <person name="Malmstrom R.R."/>
            <person name="Blanchard J."/>
            <person name="Woyke T."/>
        </authorList>
    </citation>
    <scope>NUCLEOTIDE SEQUENCE</scope>
    <source>
        <strain evidence="2">HYV1</strain>
    </source>
</reference>
<dbReference type="SUPFAM" id="SSF53448">
    <property type="entry name" value="Nucleotide-diphospho-sugar transferases"/>
    <property type="match status" value="2"/>
</dbReference>
<dbReference type="InterPro" id="IPR050834">
    <property type="entry name" value="Glycosyltransf_2"/>
</dbReference>
<feature type="domain" description="Glycosyltransferase 2-like" evidence="1">
    <location>
        <begin position="203"/>
        <end position="359"/>
    </location>
</feature>
<dbReference type="Pfam" id="PF00535">
    <property type="entry name" value="Glycos_transf_2"/>
    <property type="match status" value="1"/>
</dbReference>
<organism evidence="2">
    <name type="scientific">Hyperionvirus sp</name>
    <dbReference type="NCBI Taxonomy" id="2487770"/>
    <lineage>
        <taxon>Viruses</taxon>
        <taxon>Varidnaviria</taxon>
        <taxon>Bamfordvirae</taxon>
        <taxon>Nucleocytoviricota</taxon>
        <taxon>Megaviricetes</taxon>
        <taxon>Imitervirales</taxon>
        <taxon>Mimiviridae</taxon>
        <taxon>Klosneuvirinae</taxon>
    </lineage>
</organism>
<evidence type="ECO:0000259" key="1">
    <source>
        <dbReference type="Pfam" id="PF00535"/>
    </source>
</evidence>
<dbReference type="Gene3D" id="3.90.550.10">
    <property type="entry name" value="Spore Coat Polysaccharide Biosynthesis Protein SpsA, Chain A"/>
    <property type="match status" value="1"/>
</dbReference>
<accession>A0A3G5AB74</accession>
<evidence type="ECO:0000313" key="2">
    <source>
        <dbReference type="EMBL" id="AYV83491.1"/>
    </source>
</evidence>
<name>A0A3G5AB74_9VIRU</name>
<dbReference type="EMBL" id="MK072389">
    <property type="protein sequence ID" value="AYV83491.1"/>
    <property type="molecule type" value="Genomic_DNA"/>
</dbReference>
<protein>
    <submittedName>
        <fullName evidence="2">Glycosyltransferase family 2</fullName>
    </submittedName>
</protein>
<gene>
    <name evidence="2" type="ORF">Hyperionvirus7_62</name>
</gene>
<dbReference type="GO" id="GO:0016740">
    <property type="term" value="F:transferase activity"/>
    <property type="evidence" value="ECO:0007669"/>
    <property type="project" value="UniProtKB-KW"/>
</dbReference>
<sequence length="710" mass="83606">MNQFKFYYLVLLYRNMKNLIPDTFDWKYYIYIHPDLSAAGINDENKAKKHYLKYGKNENREFTYVAPGFDWIYYLKINHDLPAAGINDENRAIKHYLKYGKNENREFTYVSPRFDWRYYVNKYPDLVSAGINDEKKAKYHYMCYGRKENRQIFEQKNPLLTNFDGSYSIAKNLGLLTTGDIDNRRTDIYINHPNKKLNKPYISIVMPFYNRKTQFQYTLTTISRSIYKNIEIIVVDDGSNSANDIKSLIDQSEILIKYKRIPNDQKNYDNPCVPFNVGLNYVTGDIVILQNPEVCHVTDILDYVANNLQMNDHISFSCLESPDYHSNNQIMQNMFPKYSNRKHNIWYNHPQFSALHFHFCSAMFTKNIVKVRGFSIEYKNGYCFDDHDFVLKMKEVLKLNLVIVPPESHYVIHQYHDLNIANGCTAYKDDNLLKIKWTKNKNLFEQKSNFFEKFKMTSKNLIPKIFNTYWNKPQMSFLNYLTLKTFIYYHPSWEIRIYVPVDFVGSKSISENKNVKNYWENILRNKSVNVITLDLQSSQLGSGIKWHVLSTTGGLWSDNDIFYINSVENLLFNDEDDYDTLLCSQNNSYLTGFMLSKPSNDLFKDCSNQLLHAPSAIINSKIKIRNCYVYMPFQSANIDKIFTRNCLSEIYSNSIGMQWFDGSIEGDQYSKNIDNIQNNSTISVLVNRFLEIISTDSFEKEIVILNPNYK</sequence>
<dbReference type="PANTHER" id="PTHR43685">
    <property type="entry name" value="GLYCOSYLTRANSFERASE"/>
    <property type="match status" value="1"/>
</dbReference>
<dbReference type="InterPro" id="IPR001173">
    <property type="entry name" value="Glyco_trans_2-like"/>
</dbReference>
<dbReference type="PANTHER" id="PTHR43685:SF2">
    <property type="entry name" value="GLYCOSYLTRANSFERASE 2-LIKE DOMAIN-CONTAINING PROTEIN"/>
    <property type="match status" value="1"/>
</dbReference>
<dbReference type="CDD" id="cd00761">
    <property type="entry name" value="Glyco_tranf_GTA_type"/>
    <property type="match status" value="1"/>
</dbReference>
<proteinExistence type="predicted"/>